<keyword evidence="3" id="KW-1185">Reference proteome</keyword>
<organism evidence="2 3">
    <name type="scientific">Lentiprolixibacter aurantiacus</name>
    <dbReference type="NCBI Taxonomy" id="2993939"/>
    <lineage>
        <taxon>Bacteria</taxon>
        <taxon>Pseudomonadati</taxon>
        <taxon>Bacteroidota</taxon>
        <taxon>Flavobacteriia</taxon>
        <taxon>Flavobacteriales</taxon>
        <taxon>Flavobacteriaceae</taxon>
        <taxon>Lentiprolixibacter</taxon>
    </lineage>
</organism>
<feature type="domain" description="DUF2061" evidence="1">
    <location>
        <begin position="30"/>
        <end position="81"/>
    </location>
</feature>
<dbReference type="EMBL" id="JAPFQP010000001">
    <property type="protein sequence ID" value="MCX2719126.1"/>
    <property type="molecule type" value="Genomic_DNA"/>
</dbReference>
<protein>
    <submittedName>
        <fullName evidence="2">DUF2061 domain-containing protein</fullName>
    </submittedName>
</protein>
<reference evidence="2" key="1">
    <citation type="submission" date="2022-11" db="EMBL/GenBank/DDBJ databases">
        <title>The characterization of three novel Bacteroidetes species and genomic analysis of their roles in tidal elemental geochemical cycles.</title>
        <authorList>
            <person name="Ma K.-J."/>
        </authorList>
    </citation>
    <scope>NUCLEOTIDE SEQUENCE</scope>
    <source>
        <strain evidence="2">M415</strain>
    </source>
</reference>
<dbReference type="AlphaFoldDB" id="A0AAE3MK49"/>
<dbReference type="InterPro" id="IPR018638">
    <property type="entry name" value="DUF2061_membrane"/>
</dbReference>
<comment type="caution">
    <text evidence="2">The sequence shown here is derived from an EMBL/GenBank/DDBJ whole genome shotgun (WGS) entry which is preliminary data.</text>
</comment>
<evidence type="ECO:0000313" key="3">
    <source>
        <dbReference type="Proteomes" id="UP001207116"/>
    </source>
</evidence>
<name>A0AAE3MK49_9FLAO</name>
<dbReference type="Pfam" id="PF09834">
    <property type="entry name" value="DUF2061"/>
    <property type="match status" value="1"/>
</dbReference>
<evidence type="ECO:0000313" key="2">
    <source>
        <dbReference type="EMBL" id="MCX2719126.1"/>
    </source>
</evidence>
<dbReference type="RefSeq" id="WP_266011591.1">
    <property type="nucleotide sequence ID" value="NZ_JAPFQP010000001.1"/>
</dbReference>
<sequence>MFLDYLWLNKNSSKLEPGTQNLEERPERSILKSITWRIVGTADTVIISWIVTGELTLAFSIGFVELLSKMILYFVHERVWNRVRWGK</sequence>
<gene>
    <name evidence="2" type="ORF">OO016_05895</name>
</gene>
<accession>A0AAE3MK49</accession>
<dbReference type="Proteomes" id="UP001207116">
    <property type="component" value="Unassembled WGS sequence"/>
</dbReference>
<evidence type="ECO:0000259" key="1">
    <source>
        <dbReference type="Pfam" id="PF09834"/>
    </source>
</evidence>
<proteinExistence type="predicted"/>